<dbReference type="Pfam" id="PF07862">
    <property type="entry name" value="Nif11"/>
    <property type="match status" value="1"/>
</dbReference>
<dbReference type="RefSeq" id="WP_136386999.1">
    <property type="nucleotide sequence ID" value="NZ_SSOD01000026.1"/>
</dbReference>
<proteinExistence type="predicted"/>
<accession>A0A4S4A8P0</accession>
<feature type="domain" description="Nif11" evidence="1">
    <location>
        <begin position="1"/>
        <end position="48"/>
    </location>
</feature>
<reference evidence="2 3" key="1">
    <citation type="submission" date="2019-04" db="EMBL/GenBank/DDBJ databases">
        <title>Azoarcus rhizosphaerae sp. nov. isolated from rhizosphere of Ficus religiosa.</title>
        <authorList>
            <person name="Lin S.-Y."/>
            <person name="Hameed A."/>
            <person name="Hsu Y.-H."/>
            <person name="Young C.-C."/>
        </authorList>
    </citation>
    <scope>NUCLEOTIDE SEQUENCE [LARGE SCALE GENOMIC DNA]</scope>
    <source>
        <strain evidence="2 3">CC-YHH848</strain>
    </source>
</reference>
<sequence length="64" mass="7415">MSVESAVAYIKRMRSDEEFRQAVNAYDGDEAVWAFVASEGFEFTMMEFKQAQDVIYQEYGITPM</sequence>
<keyword evidence="3" id="KW-1185">Reference proteome</keyword>
<protein>
    <submittedName>
        <fullName evidence="2">Nif11-like leader peptide family natural product</fullName>
    </submittedName>
</protein>
<dbReference type="AlphaFoldDB" id="A0A4S4A8P0"/>
<evidence type="ECO:0000313" key="2">
    <source>
        <dbReference type="EMBL" id="THF55135.1"/>
    </source>
</evidence>
<comment type="caution">
    <text evidence="2">The sequence shown here is derived from an EMBL/GenBank/DDBJ whole genome shotgun (WGS) entry which is preliminary data.</text>
</comment>
<evidence type="ECO:0000313" key="3">
    <source>
        <dbReference type="Proteomes" id="UP000307956"/>
    </source>
</evidence>
<organism evidence="2 3">
    <name type="scientific">Pseudothauera rhizosphaerae</name>
    <dbReference type="NCBI Taxonomy" id="2565932"/>
    <lineage>
        <taxon>Bacteria</taxon>
        <taxon>Pseudomonadati</taxon>
        <taxon>Pseudomonadota</taxon>
        <taxon>Betaproteobacteria</taxon>
        <taxon>Rhodocyclales</taxon>
        <taxon>Zoogloeaceae</taxon>
        <taxon>Pseudothauera</taxon>
    </lineage>
</organism>
<dbReference type="EMBL" id="SSOD01000026">
    <property type="protein sequence ID" value="THF55135.1"/>
    <property type="molecule type" value="Genomic_DNA"/>
</dbReference>
<dbReference type="InterPro" id="IPR012903">
    <property type="entry name" value="Nif11"/>
</dbReference>
<dbReference type="OrthoDB" id="5461162at2"/>
<name>A0A4S4A8P0_9RHOO</name>
<dbReference type="NCBIfam" id="TIGR03798">
    <property type="entry name" value="leader_Nif11"/>
    <property type="match status" value="1"/>
</dbReference>
<evidence type="ECO:0000259" key="1">
    <source>
        <dbReference type="Pfam" id="PF07862"/>
    </source>
</evidence>
<gene>
    <name evidence="2" type="ORF">E6O51_21060</name>
</gene>
<dbReference type="InterPro" id="IPR022516">
    <property type="entry name" value="CHP03798_Ocin"/>
</dbReference>
<dbReference type="Proteomes" id="UP000307956">
    <property type="component" value="Unassembled WGS sequence"/>
</dbReference>